<keyword evidence="15" id="KW-0443">Lipid metabolism</keyword>
<comment type="catalytic activity">
    <reaction evidence="2">
        <text>a 1,2-diacyl-sn-glycero-3-phosphocholine + H2O = a 1-acyl-sn-glycero-3-phosphocholine + a fatty acid + H(+)</text>
        <dbReference type="Rhea" id="RHEA:15801"/>
        <dbReference type="ChEBI" id="CHEBI:15377"/>
        <dbReference type="ChEBI" id="CHEBI:15378"/>
        <dbReference type="ChEBI" id="CHEBI:28868"/>
        <dbReference type="ChEBI" id="CHEBI:57643"/>
        <dbReference type="ChEBI" id="CHEBI:58168"/>
        <dbReference type="EC" id="3.1.1.4"/>
    </reaction>
</comment>
<evidence type="ECO:0000256" key="11">
    <source>
        <dbReference type="ARBA" id="ARBA00022729"/>
    </source>
</evidence>
<feature type="chain" id="PRO_5039901185" description="Phosphatidylcholine 1-acylhydrolase" evidence="21">
    <location>
        <begin position="21"/>
        <end position="389"/>
    </location>
</feature>
<comment type="catalytic activity">
    <reaction evidence="1">
        <text>a 1,2-diacyl-sn-glycero-3-phosphocholine + H2O = a 2-acyl-sn-glycero-3-phosphocholine + a fatty acid + H(+)</text>
        <dbReference type="Rhea" id="RHEA:18689"/>
        <dbReference type="ChEBI" id="CHEBI:15377"/>
        <dbReference type="ChEBI" id="CHEBI:15378"/>
        <dbReference type="ChEBI" id="CHEBI:28868"/>
        <dbReference type="ChEBI" id="CHEBI:57643"/>
        <dbReference type="ChEBI" id="CHEBI:57875"/>
        <dbReference type="EC" id="3.1.1.32"/>
    </reaction>
</comment>
<evidence type="ECO:0000256" key="12">
    <source>
        <dbReference type="ARBA" id="ARBA00022801"/>
    </source>
</evidence>
<dbReference type="Gene3D" id="2.40.230.10">
    <property type="entry name" value="Phospholipase A1"/>
    <property type="match status" value="1"/>
</dbReference>
<dbReference type="PRINTS" id="PR01486">
    <property type="entry name" value="PHPHLIPASEA1"/>
</dbReference>
<evidence type="ECO:0000256" key="13">
    <source>
        <dbReference type="ARBA" id="ARBA00022837"/>
    </source>
</evidence>
<evidence type="ECO:0000256" key="7">
    <source>
        <dbReference type="ARBA" id="ARBA00013278"/>
    </source>
</evidence>
<evidence type="ECO:0000256" key="6">
    <source>
        <dbReference type="ARBA" id="ARBA00013179"/>
    </source>
</evidence>
<keyword evidence="8" id="KW-1134">Transmembrane beta strand</keyword>
<evidence type="ECO:0000256" key="5">
    <source>
        <dbReference type="ARBA" id="ARBA00011702"/>
    </source>
</evidence>
<keyword evidence="23" id="KW-1185">Reference proteome</keyword>
<comment type="cofactor">
    <cofactor evidence="20">
        <name>Ca(2+)</name>
        <dbReference type="ChEBI" id="CHEBI:29108"/>
    </cofactor>
    <text evidence="20">Binds 1 Ca(2+) ion per monomer.</text>
</comment>
<evidence type="ECO:0000256" key="8">
    <source>
        <dbReference type="ARBA" id="ARBA00022452"/>
    </source>
</evidence>
<keyword evidence="12" id="KW-0378">Hydrolase</keyword>
<evidence type="ECO:0000256" key="9">
    <source>
        <dbReference type="ARBA" id="ARBA00022692"/>
    </source>
</evidence>
<keyword evidence="10 20" id="KW-0479">Metal-binding</keyword>
<keyword evidence="13 20" id="KW-0106">Calcium</keyword>
<dbReference type="OrthoDB" id="188433at2"/>
<dbReference type="PANTHER" id="PTHR40457:SF1">
    <property type="entry name" value="PHOSPHOLIPASE A1"/>
    <property type="match status" value="1"/>
</dbReference>
<dbReference type="SUPFAM" id="SSF56931">
    <property type="entry name" value="Outer membrane phospholipase A (OMPLA)"/>
    <property type="match status" value="1"/>
</dbReference>
<evidence type="ECO:0000256" key="10">
    <source>
        <dbReference type="ARBA" id="ARBA00022723"/>
    </source>
</evidence>
<evidence type="ECO:0000256" key="4">
    <source>
        <dbReference type="ARBA" id="ARBA00010525"/>
    </source>
</evidence>
<dbReference type="KEGG" id="dalk:DSCA_57960"/>
<feature type="signal peptide" evidence="21">
    <location>
        <begin position="1"/>
        <end position="20"/>
    </location>
</feature>
<evidence type="ECO:0000256" key="16">
    <source>
        <dbReference type="ARBA" id="ARBA00023136"/>
    </source>
</evidence>
<dbReference type="RefSeq" id="WP_155319643.1">
    <property type="nucleotide sequence ID" value="NZ_AP021874.1"/>
</dbReference>
<dbReference type="InterPro" id="IPR003187">
    <property type="entry name" value="PLipase_A1"/>
</dbReference>
<evidence type="ECO:0000256" key="15">
    <source>
        <dbReference type="ARBA" id="ARBA00023098"/>
    </source>
</evidence>
<keyword evidence="9" id="KW-0812">Transmembrane</keyword>
<keyword evidence="14" id="KW-0442">Lipid degradation</keyword>
<organism evidence="22 23">
    <name type="scientific">Desulfosarcina alkanivorans</name>
    <dbReference type="NCBI Taxonomy" id="571177"/>
    <lineage>
        <taxon>Bacteria</taxon>
        <taxon>Pseudomonadati</taxon>
        <taxon>Thermodesulfobacteriota</taxon>
        <taxon>Desulfobacteria</taxon>
        <taxon>Desulfobacterales</taxon>
        <taxon>Desulfosarcinaceae</taxon>
        <taxon>Desulfosarcina</taxon>
    </lineage>
</organism>
<gene>
    <name evidence="22" type="ORF">DSCA_57960</name>
</gene>
<feature type="binding site" description="in dimeric form" evidence="20">
    <location>
        <position position="262"/>
    </location>
    <ligand>
        <name>Ca(2+)</name>
        <dbReference type="ChEBI" id="CHEBI:29108"/>
        <label>1</label>
    </ligand>
</feature>
<evidence type="ECO:0000313" key="22">
    <source>
        <dbReference type="EMBL" id="BBO71866.1"/>
    </source>
</evidence>
<evidence type="ECO:0000256" key="17">
    <source>
        <dbReference type="ARBA" id="ARBA00023237"/>
    </source>
</evidence>
<feature type="binding site" description="in dimeric form" evidence="20">
    <location>
        <position position="215"/>
    </location>
    <ligand>
        <name>Ca(2+)</name>
        <dbReference type="ChEBI" id="CHEBI:29108"/>
        <label>1</label>
    </ligand>
</feature>
<dbReference type="Pfam" id="PF02253">
    <property type="entry name" value="PLA1"/>
    <property type="match status" value="1"/>
</dbReference>
<dbReference type="EMBL" id="AP021874">
    <property type="protein sequence ID" value="BBO71866.1"/>
    <property type="molecule type" value="Genomic_DNA"/>
</dbReference>
<evidence type="ECO:0000256" key="20">
    <source>
        <dbReference type="PIRSR" id="PIRSR603187-2"/>
    </source>
</evidence>
<protein>
    <recommendedName>
        <fullName evidence="18">Phosphatidylcholine 1-acylhydrolase</fullName>
        <ecNumber evidence="6">3.1.1.32</ecNumber>
        <ecNumber evidence="7">3.1.1.4</ecNumber>
    </recommendedName>
</protein>
<dbReference type="GO" id="GO:0016042">
    <property type="term" value="P:lipid catabolic process"/>
    <property type="evidence" value="ECO:0007669"/>
    <property type="project" value="UniProtKB-KW"/>
</dbReference>
<reference evidence="22 23" key="1">
    <citation type="submission" date="2019-11" db="EMBL/GenBank/DDBJ databases">
        <title>Comparative genomics of hydrocarbon-degrading Desulfosarcina strains.</title>
        <authorList>
            <person name="Watanabe M."/>
            <person name="Kojima H."/>
            <person name="Fukui M."/>
        </authorList>
    </citation>
    <scope>NUCLEOTIDE SEQUENCE [LARGE SCALE GENOMIC DNA]</scope>
    <source>
        <strain evidence="22 23">PL12</strain>
    </source>
</reference>
<evidence type="ECO:0000256" key="2">
    <source>
        <dbReference type="ARBA" id="ARBA00001604"/>
    </source>
</evidence>
<comment type="similarity">
    <text evidence="4">Belongs to the phospholipase A1 family.</text>
</comment>
<comment type="subcellular location">
    <subcellularLocation>
        <location evidence="3">Cell outer membrane</location>
        <topology evidence="3">Multi-pass membrane protein</topology>
    </subcellularLocation>
</comment>
<dbReference type="GO" id="GO:0004623">
    <property type="term" value="F:phospholipase A2 activity"/>
    <property type="evidence" value="ECO:0007669"/>
    <property type="project" value="UniProtKB-EC"/>
</dbReference>
<dbReference type="EC" id="3.1.1.4" evidence="7"/>
<dbReference type="GO" id="GO:0008970">
    <property type="term" value="F:phospholipase A1 activity"/>
    <property type="evidence" value="ECO:0007669"/>
    <property type="project" value="UniProtKB-EC"/>
</dbReference>
<evidence type="ECO:0000313" key="23">
    <source>
        <dbReference type="Proteomes" id="UP000427906"/>
    </source>
</evidence>
<dbReference type="PANTHER" id="PTHR40457">
    <property type="entry name" value="PHOSPHOLIPASE A1"/>
    <property type="match status" value="1"/>
</dbReference>
<dbReference type="EC" id="3.1.1.32" evidence="6"/>
<feature type="active site" description="Nucleophile" evidence="19">
    <location>
        <position position="254"/>
    </location>
</feature>
<feature type="binding site" description="in dimeric form" evidence="20">
    <location>
        <position position="257"/>
    </location>
    <ligand>
        <name>Ca(2+)</name>
        <dbReference type="ChEBI" id="CHEBI:29108"/>
        <label>1</label>
    </ligand>
</feature>
<proteinExistence type="inferred from homology"/>
<dbReference type="AlphaFoldDB" id="A0A5K7YRJ6"/>
<evidence type="ECO:0000256" key="19">
    <source>
        <dbReference type="PIRSR" id="PIRSR603187-1"/>
    </source>
</evidence>
<keyword evidence="17" id="KW-0998">Cell outer membrane</keyword>
<dbReference type="GO" id="GO:0046872">
    <property type="term" value="F:metal ion binding"/>
    <property type="evidence" value="ECO:0007669"/>
    <property type="project" value="UniProtKB-KW"/>
</dbReference>
<evidence type="ECO:0000256" key="18">
    <source>
        <dbReference type="ARBA" id="ARBA00032375"/>
    </source>
</evidence>
<evidence type="ECO:0000256" key="14">
    <source>
        <dbReference type="ARBA" id="ARBA00022963"/>
    </source>
</evidence>
<evidence type="ECO:0000256" key="21">
    <source>
        <dbReference type="SAM" id="SignalP"/>
    </source>
</evidence>
<evidence type="ECO:0000256" key="3">
    <source>
        <dbReference type="ARBA" id="ARBA00004571"/>
    </source>
</evidence>
<keyword evidence="16" id="KW-0472">Membrane</keyword>
<dbReference type="InterPro" id="IPR036541">
    <property type="entry name" value="PLipase_A1_sf"/>
</dbReference>
<name>A0A5K7YRJ6_9BACT</name>
<dbReference type="Proteomes" id="UP000427906">
    <property type="component" value="Chromosome"/>
</dbReference>
<keyword evidence="11 21" id="KW-0732">Signal</keyword>
<accession>A0A5K7YRJ6</accession>
<evidence type="ECO:0000256" key="1">
    <source>
        <dbReference type="ARBA" id="ARBA00000111"/>
    </source>
</evidence>
<sequence length="389" mass="43481">MRLIMVVVAMIALVGMTANAAEISISMAKENWSAGQRIEFSLVAMGAGPEAPSDEFSDHLACTLESGGQAHAVTARRVPGYDVSLAGGLAGVQKALYAFEPPDGLMGTVQLRIAGVRVPAILFGIAAPAETPEASGRYPTLDSLFTLYQPYLGNMAAYEPMYFLVGTDPEKSKFQVSFKYRFFNPESDLAERHPWVKGFNFGYTQTSFWDLESDSAPFEDTSYKPELFWISRNFMAGDAPIQGLFFQSGFQHESNGRGGEFSRSTNYLYARPVFIFFSEGRQYGLQVAPKIWAYVNNDDDTNPDLDDYRGYFDLELKLGRPDGIVLGSVFRWAREGPSVQLDLTYPLHRFLFNALDIYLHAQYTNALAESLIEYRDRTEAFRLGFSIVR</sequence>
<feature type="active site" description="Proton acceptor" evidence="19">
    <location>
        <position position="252"/>
    </location>
</feature>
<comment type="subunit">
    <text evidence="5">Homodimer; dimerization is reversible, and the dimeric form is the active one.</text>
</comment>
<dbReference type="GO" id="GO:0009279">
    <property type="term" value="C:cell outer membrane"/>
    <property type="evidence" value="ECO:0007669"/>
    <property type="project" value="UniProtKB-SubCell"/>
</dbReference>